<accession>A0A1U7YR63</accession>
<reference evidence="1" key="1">
    <citation type="journal article" date="2013" name="Genome Biol.">
        <title>Reference genomes and transcriptomes of Nicotiana sylvestris and Nicotiana tomentosiformis.</title>
        <authorList>
            <person name="Sierro N."/>
            <person name="Battey J.N."/>
            <person name="Ouadi S."/>
            <person name="Bovet L."/>
            <person name="Goepfert S."/>
            <person name="Bakaher N."/>
            <person name="Peitsch M.C."/>
            <person name="Ivanov N.V."/>
        </authorList>
    </citation>
    <scope>NUCLEOTIDE SEQUENCE [LARGE SCALE GENOMIC DNA]</scope>
</reference>
<reference evidence="2" key="2">
    <citation type="submission" date="2025-08" db="UniProtKB">
        <authorList>
            <consortium name="RefSeq"/>
        </authorList>
    </citation>
    <scope>IDENTIFICATION</scope>
    <source>
        <tissue evidence="2">Leaf</tissue>
    </source>
</reference>
<keyword evidence="1" id="KW-1185">Reference proteome</keyword>
<name>A0A1U7YR63_NICSY</name>
<dbReference type="RefSeq" id="XP_009801325.1">
    <property type="nucleotide sequence ID" value="XM_009803023.1"/>
</dbReference>
<evidence type="ECO:0000313" key="2">
    <source>
        <dbReference type="RefSeq" id="XP_009801325.1"/>
    </source>
</evidence>
<protein>
    <submittedName>
        <fullName evidence="2">Uncharacterized protein LOC104247078</fullName>
    </submittedName>
</protein>
<gene>
    <name evidence="2" type="primary">LOC104247078</name>
</gene>
<dbReference type="AlphaFoldDB" id="A0A1U7YR63"/>
<dbReference type="PANTHER" id="PTHR33233:SF17">
    <property type="entry name" value="DUF4283 DOMAIN-CONTAINING PROTEIN"/>
    <property type="match status" value="1"/>
</dbReference>
<evidence type="ECO:0000313" key="1">
    <source>
        <dbReference type="Proteomes" id="UP000189701"/>
    </source>
</evidence>
<dbReference type="Proteomes" id="UP000189701">
    <property type="component" value="Unplaced"/>
</dbReference>
<dbReference type="PANTHER" id="PTHR33233">
    <property type="entry name" value="ENDONUCLEASE/EXONUCLEASE/PHOSPHATASE"/>
    <property type="match status" value="1"/>
</dbReference>
<dbReference type="eggNOG" id="KOG1075">
    <property type="taxonomic scope" value="Eukaryota"/>
</dbReference>
<sequence>MKDGEVVVQLMEEDIEEENVKWTRAVILYVVGNTPSIGAIESTNEENERVLMNGPYTINNRPVIMRQWSENFYFNEEVLRTIPLWIKLPNLPLNLWSNQALRKIGSGLGKLIYANACTTIAERISYARILIEMEVTRPLPEKIKLCDPKGNVLDN</sequence>
<dbReference type="KEGG" id="nsy:104247078"/>
<organism evidence="1 2">
    <name type="scientific">Nicotiana sylvestris</name>
    <name type="common">Wood tobacco</name>
    <name type="synonym">South American tobacco</name>
    <dbReference type="NCBI Taxonomy" id="4096"/>
    <lineage>
        <taxon>Eukaryota</taxon>
        <taxon>Viridiplantae</taxon>
        <taxon>Streptophyta</taxon>
        <taxon>Embryophyta</taxon>
        <taxon>Tracheophyta</taxon>
        <taxon>Spermatophyta</taxon>
        <taxon>Magnoliopsida</taxon>
        <taxon>eudicotyledons</taxon>
        <taxon>Gunneridae</taxon>
        <taxon>Pentapetalae</taxon>
        <taxon>asterids</taxon>
        <taxon>lamiids</taxon>
        <taxon>Solanales</taxon>
        <taxon>Solanaceae</taxon>
        <taxon>Nicotianoideae</taxon>
        <taxon>Nicotianeae</taxon>
        <taxon>Nicotiana</taxon>
    </lineage>
</organism>
<proteinExistence type="predicted"/>
<dbReference type="GeneID" id="104247078"/>